<evidence type="ECO:0000256" key="1">
    <source>
        <dbReference type="ARBA" id="ARBA00004141"/>
    </source>
</evidence>
<dbReference type="GO" id="GO:0046872">
    <property type="term" value="F:metal ion binding"/>
    <property type="evidence" value="ECO:0007669"/>
    <property type="project" value="UniProtKB-KW"/>
</dbReference>
<dbReference type="GO" id="GO:0016020">
    <property type="term" value="C:membrane"/>
    <property type="evidence" value="ECO:0007669"/>
    <property type="project" value="UniProtKB-SubCell"/>
</dbReference>
<comment type="caution">
    <text evidence="11">The sequence shown here is derived from an EMBL/GenBank/DDBJ whole genome shotgun (WGS) entry which is preliminary data.</text>
</comment>
<evidence type="ECO:0000256" key="5">
    <source>
        <dbReference type="ARBA" id="ARBA00022989"/>
    </source>
</evidence>
<dbReference type="AlphaFoldDB" id="A0A9D7SZC6"/>
<evidence type="ECO:0000256" key="3">
    <source>
        <dbReference type="ARBA" id="ARBA00022714"/>
    </source>
</evidence>
<dbReference type="Pfam" id="PF00355">
    <property type="entry name" value="Rieske"/>
    <property type="match status" value="1"/>
</dbReference>
<proteinExistence type="predicted"/>
<dbReference type="Gene3D" id="2.102.10.10">
    <property type="entry name" value="Rieske [2Fe-2S] iron-sulphur domain"/>
    <property type="match status" value="1"/>
</dbReference>
<organism evidence="11 12">
    <name type="scientific">Candidatus Opimibacter skivensis</name>
    <dbReference type="NCBI Taxonomy" id="2982028"/>
    <lineage>
        <taxon>Bacteria</taxon>
        <taxon>Pseudomonadati</taxon>
        <taxon>Bacteroidota</taxon>
        <taxon>Saprospiria</taxon>
        <taxon>Saprospirales</taxon>
        <taxon>Saprospiraceae</taxon>
        <taxon>Candidatus Opimibacter</taxon>
    </lineage>
</organism>
<dbReference type="InterPro" id="IPR013130">
    <property type="entry name" value="Fe3_Rdtase_TM_dom"/>
</dbReference>
<dbReference type="GO" id="GO:0051537">
    <property type="term" value="F:2 iron, 2 sulfur cluster binding"/>
    <property type="evidence" value="ECO:0007669"/>
    <property type="project" value="UniProtKB-KW"/>
</dbReference>
<dbReference type="EMBL" id="JADKGY010000031">
    <property type="protein sequence ID" value="MBK9984757.1"/>
    <property type="molecule type" value="Genomic_DNA"/>
</dbReference>
<dbReference type="PANTHER" id="PTHR21496:SF23">
    <property type="entry name" value="3-PHENYLPROPIONATE_CINNAMIC ACID DIOXYGENASE FERREDOXIN SUBUNIT"/>
    <property type="match status" value="1"/>
</dbReference>
<reference evidence="11 12" key="1">
    <citation type="submission" date="2020-10" db="EMBL/GenBank/DDBJ databases">
        <title>Connecting structure to function with the recovery of over 1000 high-quality activated sludge metagenome-assembled genomes encoding full-length rRNA genes using long-read sequencing.</title>
        <authorList>
            <person name="Singleton C.M."/>
            <person name="Petriglieri F."/>
            <person name="Kristensen J.M."/>
            <person name="Kirkegaard R.H."/>
            <person name="Michaelsen T.Y."/>
            <person name="Andersen M.H."/>
            <person name="Karst S.M."/>
            <person name="Dueholm M.S."/>
            <person name="Nielsen P.H."/>
            <person name="Albertsen M."/>
        </authorList>
    </citation>
    <scope>NUCLEOTIDE SEQUENCE [LARGE SCALE GENOMIC DNA]</scope>
    <source>
        <strain evidence="11">Ribe_18-Q3-R11-54_MAXAC.273</strain>
    </source>
</reference>
<feature type="domain" description="Rieske" evidence="10">
    <location>
        <begin position="232"/>
        <end position="326"/>
    </location>
</feature>
<keyword evidence="7" id="KW-0411">Iron-sulfur</keyword>
<accession>A0A9D7SZC6</accession>
<evidence type="ECO:0000256" key="6">
    <source>
        <dbReference type="ARBA" id="ARBA00023004"/>
    </source>
</evidence>
<keyword evidence="4" id="KW-0479">Metal-binding</keyword>
<evidence type="ECO:0000256" key="4">
    <source>
        <dbReference type="ARBA" id="ARBA00022723"/>
    </source>
</evidence>
<keyword evidence="6" id="KW-0408">Iron</keyword>
<dbReference type="SUPFAM" id="SSF50022">
    <property type="entry name" value="ISP domain"/>
    <property type="match status" value="1"/>
</dbReference>
<evidence type="ECO:0000313" key="11">
    <source>
        <dbReference type="EMBL" id="MBK9984757.1"/>
    </source>
</evidence>
<keyword evidence="2 9" id="KW-0812">Transmembrane</keyword>
<dbReference type="Proteomes" id="UP000808337">
    <property type="component" value="Unassembled WGS sequence"/>
</dbReference>
<name>A0A9D7SZC6_9BACT</name>
<feature type="transmembrane region" description="Helical" evidence="9">
    <location>
        <begin position="194"/>
        <end position="214"/>
    </location>
</feature>
<comment type="subcellular location">
    <subcellularLocation>
        <location evidence="1">Membrane</location>
        <topology evidence="1">Multi-pass membrane protein</topology>
    </subcellularLocation>
</comment>
<feature type="transmembrane region" description="Helical" evidence="9">
    <location>
        <begin position="169"/>
        <end position="188"/>
    </location>
</feature>
<feature type="transmembrane region" description="Helical" evidence="9">
    <location>
        <begin position="127"/>
        <end position="148"/>
    </location>
</feature>
<feature type="transmembrane region" description="Helical" evidence="9">
    <location>
        <begin position="87"/>
        <end position="107"/>
    </location>
</feature>
<evidence type="ECO:0000259" key="10">
    <source>
        <dbReference type="PROSITE" id="PS51296"/>
    </source>
</evidence>
<dbReference type="InterPro" id="IPR036922">
    <property type="entry name" value="Rieske_2Fe-2S_sf"/>
</dbReference>
<dbReference type="PANTHER" id="PTHR21496">
    <property type="entry name" value="FERREDOXIN-RELATED"/>
    <property type="match status" value="1"/>
</dbReference>
<feature type="transmembrane region" description="Helical" evidence="9">
    <location>
        <begin position="16"/>
        <end position="36"/>
    </location>
</feature>
<keyword evidence="3" id="KW-0001">2Fe-2S</keyword>
<keyword evidence="5 9" id="KW-1133">Transmembrane helix</keyword>
<evidence type="ECO:0000256" key="8">
    <source>
        <dbReference type="ARBA" id="ARBA00023136"/>
    </source>
</evidence>
<dbReference type="Pfam" id="PF01794">
    <property type="entry name" value="Ferric_reduct"/>
    <property type="match status" value="1"/>
</dbReference>
<dbReference type="InterPro" id="IPR017941">
    <property type="entry name" value="Rieske_2Fe-2S"/>
</dbReference>
<evidence type="ECO:0000256" key="7">
    <source>
        <dbReference type="ARBA" id="ARBA00023014"/>
    </source>
</evidence>
<feature type="transmembrane region" description="Helical" evidence="9">
    <location>
        <begin position="48"/>
        <end position="67"/>
    </location>
</feature>
<protein>
    <submittedName>
        <fullName evidence="11">Ferric reductase-like transmembrane domain-containing protein</fullName>
    </submittedName>
</protein>
<sequence length="349" mass="39316">MGHQYQVVSWNRQKRIYDGVVLTGILLFFGAFTLLQLKLHPEITFETLIIRATAVLAFLMLHIILCIGPLARLDKRFLPLLYNRRHLGVIMSLIALTHGVFSIYQFHALGNVNPILSVFISNPNYNSIGLFPFQILGFFALIIILIMASTSHDFWLHNLSPKVWKSLHMMVYLAYFLLVGHVILGVLQMEQSPYLIGLLALGAGIVTSLQWSAGSKKRNQEIGKEQVQDPFVKVCRVDDIAENRAKTVLIGKENIAVFKYDQKLSAVNNLCRHQNGPLGEGKILDGCITCPWHGYQYLPHNGQSPPPFTEKVETYDVKLIDGWVYVNPTPYAEGTPVEPCPIHSIIARN</sequence>
<evidence type="ECO:0000313" key="12">
    <source>
        <dbReference type="Proteomes" id="UP000808337"/>
    </source>
</evidence>
<keyword evidence="8 9" id="KW-0472">Membrane</keyword>
<evidence type="ECO:0000256" key="2">
    <source>
        <dbReference type="ARBA" id="ARBA00022692"/>
    </source>
</evidence>
<gene>
    <name evidence="11" type="ORF">IPP15_20745</name>
</gene>
<dbReference type="PROSITE" id="PS51296">
    <property type="entry name" value="RIESKE"/>
    <property type="match status" value="1"/>
</dbReference>
<evidence type="ECO:0000256" key="9">
    <source>
        <dbReference type="SAM" id="Phobius"/>
    </source>
</evidence>